<comment type="catalytic activity">
    <reaction evidence="4">
        <text>L-glutaminyl-[protein] + H2O = L-glutamyl-[protein] + NH4(+)</text>
        <dbReference type="Rhea" id="RHEA:16441"/>
        <dbReference type="Rhea" id="RHEA-COMP:10207"/>
        <dbReference type="Rhea" id="RHEA-COMP:10208"/>
        <dbReference type="ChEBI" id="CHEBI:15377"/>
        <dbReference type="ChEBI" id="CHEBI:28938"/>
        <dbReference type="ChEBI" id="CHEBI:29973"/>
        <dbReference type="ChEBI" id="CHEBI:30011"/>
        <dbReference type="EC" id="3.5.1.44"/>
    </reaction>
</comment>
<dbReference type="PANTHER" id="PTHR42872">
    <property type="entry name" value="PROTEIN-GLUTAMATE METHYLESTERASE/PROTEIN-GLUTAMINE GLUTAMINASE"/>
    <property type="match status" value="1"/>
</dbReference>
<dbReference type="NCBIfam" id="NF001965">
    <property type="entry name" value="PRK00742.1"/>
    <property type="match status" value="1"/>
</dbReference>
<evidence type="ECO:0000259" key="7">
    <source>
        <dbReference type="PROSITE" id="PS50110"/>
    </source>
</evidence>
<protein>
    <recommendedName>
        <fullName evidence="4">Protein-glutamate methylesterase/protein-glutamine glutaminase</fullName>
        <ecNumber evidence="4">3.1.1.61</ecNumber>
        <ecNumber evidence="4">3.5.1.44</ecNumber>
    </recommendedName>
</protein>
<dbReference type="SMART" id="SM00448">
    <property type="entry name" value="REC"/>
    <property type="match status" value="1"/>
</dbReference>
<feature type="modified residue" description="4-aspartylphosphate" evidence="4 6">
    <location>
        <position position="55"/>
    </location>
</feature>
<accession>A0A430KTI5</accession>
<dbReference type="Pfam" id="PF00072">
    <property type="entry name" value="Response_reg"/>
    <property type="match status" value="1"/>
</dbReference>
<dbReference type="CDD" id="cd16432">
    <property type="entry name" value="CheB_Rec"/>
    <property type="match status" value="1"/>
</dbReference>
<dbReference type="PROSITE" id="PS50122">
    <property type="entry name" value="CHEB"/>
    <property type="match status" value="1"/>
</dbReference>
<evidence type="ECO:0000256" key="5">
    <source>
        <dbReference type="PROSITE-ProRule" id="PRU00050"/>
    </source>
</evidence>
<evidence type="ECO:0000313" key="9">
    <source>
        <dbReference type="EMBL" id="RTE66831.1"/>
    </source>
</evidence>
<comment type="PTM">
    <text evidence="4">Phosphorylated by CheA. Phosphorylation of the N-terminal regulatory domain activates the methylesterase activity.</text>
</comment>
<dbReference type="PANTHER" id="PTHR42872:SF3">
    <property type="entry name" value="PROTEIN-GLUTAMATE METHYLESTERASE_PROTEIN-GLUTAMINE GLUTAMINASE 1"/>
    <property type="match status" value="1"/>
</dbReference>
<comment type="caution">
    <text evidence="9">The sequence shown here is derived from an EMBL/GenBank/DDBJ whole genome shotgun (WGS) entry which is preliminary data.</text>
</comment>
<dbReference type="EC" id="3.5.1.44" evidence="4"/>
<dbReference type="InterPro" id="IPR035909">
    <property type="entry name" value="CheB_C"/>
</dbReference>
<keyword evidence="2 4" id="KW-0378">Hydrolase</keyword>
<keyword evidence="4 6" id="KW-0597">Phosphoprotein</keyword>
<dbReference type="PROSITE" id="PS50110">
    <property type="entry name" value="RESPONSE_REGULATORY"/>
    <property type="match status" value="1"/>
</dbReference>
<dbReference type="InterPro" id="IPR008248">
    <property type="entry name" value="CheB-like"/>
</dbReference>
<dbReference type="GO" id="GO:0006935">
    <property type="term" value="P:chemotaxis"/>
    <property type="evidence" value="ECO:0007669"/>
    <property type="project" value="UniProtKB-UniRule"/>
</dbReference>
<dbReference type="InterPro" id="IPR000673">
    <property type="entry name" value="Sig_transdc_resp-reg_Me-estase"/>
</dbReference>
<evidence type="ECO:0000256" key="1">
    <source>
        <dbReference type="ARBA" id="ARBA00022500"/>
    </source>
</evidence>
<evidence type="ECO:0000256" key="6">
    <source>
        <dbReference type="PROSITE-ProRule" id="PRU00169"/>
    </source>
</evidence>
<dbReference type="InterPro" id="IPR011006">
    <property type="entry name" value="CheY-like_superfamily"/>
</dbReference>
<keyword evidence="4" id="KW-0963">Cytoplasm</keyword>
<evidence type="ECO:0000256" key="2">
    <source>
        <dbReference type="ARBA" id="ARBA00022801"/>
    </source>
</evidence>
<name>A0A430KTI5_9GAMM</name>
<evidence type="ECO:0000259" key="8">
    <source>
        <dbReference type="PROSITE" id="PS50122"/>
    </source>
</evidence>
<feature type="active site" evidence="4 5">
    <location>
        <position position="212"/>
    </location>
</feature>
<keyword evidence="10" id="KW-1185">Reference proteome</keyword>
<comment type="function">
    <text evidence="4">Involved in chemotaxis. Part of a chemotaxis signal transduction system that modulates chemotaxis in response to various stimuli. Catalyzes the demethylation of specific methylglutamate residues introduced into the chemoreceptors (methyl-accepting chemotaxis proteins or MCP) by CheR. Also mediates the irreversible deamidation of specific glutamine residues to glutamic acid.</text>
</comment>
<dbReference type="RefSeq" id="WP_126157416.1">
    <property type="nucleotide sequence ID" value="NZ_RQXW01000003.1"/>
</dbReference>
<dbReference type="HAMAP" id="MF_00099">
    <property type="entry name" value="CheB_chemtxs"/>
    <property type="match status" value="1"/>
</dbReference>
<comment type="similarity">
    <text evidence="4">Belongs to the CheB family.</text>
</comment>
<comment type="domain">
    <text evidence="4">Contains a C-terminal catalytic domain, and an N-terminal region which modulates catalytic activity.</text>
</comment>
<feature type="active site" evidence="4 5">
    <location>
        <position position="185"/>
    </location>
</feature>
<dbReference type="SUPFAM" id="SSF52172">
    <property type="entry name" value="CheY-like"/>
    <property type="match status" value="1"/>
</dbReference>
<dbReference type="OrthoDB" id="9793421at2"/>
<evidence type="ECO:0000256" key="4">
    <source>
        <dbReference type="HAMAP-Rule" id="MF_00099"/>
    </source>
</evidence>
<evidence type="ECO:0000313" key="10">
    <source>
        <dbReference type="Proteomes" id="UP000283087"/>
    </source>
</evidence>
<dbReference type="Gene3D" id="3.40.50.2300">
    <property type="match status" value="1"/>
</dbReference>
<dbReference type="EMBL" id="RQXW01000003">
    <property type="protein sequence ID" value="RTE66831.1"/>
    <property type="molecule type" value="Genomic_DNA"/>
</dbReference>
<organism evidence="9 10">
    <name type="scientific">Amphritea opalescens</name>
    <dbReference type="NCBI Taxonomy" id="2490544"/>
    <lineage>
        <taxon>Bacteria</taxon>
        <taxon>Pseudomonadati</taxon>
        <taxon>Pseudomonadota</taxon>
        <taxon>Gammaproteobacteria</taxon>
        <taxon>Oceanospirillales</taxon>
        <taxon>Oceanospirillaceae</taxon>
        <taxon>Amphritea</taxon>
    </lineage>
</organism>
<dbReference type="Proteomes" id="UP000283087">
    <property type="component" value="Unassembled WGS sequence"/>
</dbReference>
<feature type="domain" description="Response regulatory" evidence="7">
    <location>
        <begin position="4"/>
        <end position="121"/>
    </location>
</feature>
<reference evidence="9 10" key="1">
    <citation type="submission" date="2018-11" db="EMBL/GenBank/DDBJ databases">
        <title>The draft genome sequence of Amphritea opalescens ANRC-JH13T.</title>
        <authorList>
            <person name="Fang Z."/>
            <person name="Zhang Y."/>
            <person name="Han X."/>
        </authorList>
    </citation>
    <scope>NUCLEOTIDE SEQUENCE [LARGE SCALE GENOMIC DNA]</scope>
    <source>
        <strain evidence="9 10">ANRC-JH13</strain>
    </source>
</reference>
<dbReference type="EC" id="3.1.1.61" evidence="4"/>
<dbReference type="SUPFAM" id="SSF52738">
    <property type="entry name" value="Methylesterase CheB, C-terminal domain"/>
    <property type="match status" value="1"/>
</dbReference>
<dbReference type="GO" id="GO:0050568">
    <property type="term" value="F:protein-glutamine glutaminase activity"/>
    <property type="evidence" value="ECO:0007669"/>
    <property type="project" value="UniProtKB-UniRule"/>
</dbReference>
<comment type="subcellular location">
    <subcellularLocation>
        <location evidence="4">Cytoplasm</location>
    </subcellularLocation>
</comment>
<dbReference type="Gene3D" id="3.40.50.180">
    <property type="entry name" value="Methylesterase CheB, C-terminal domain"/>
    <property type="match status" value="1"/>
</dbReference>
<gene>
    <name evidence="4" type="primary">cheB</name>
    <name evidence="9" type="ORF">EH243_04285</name>
</gene>
<dbReference type="CDD" id="cd17541">
    <property type="entry name" value="REC_CheB-like"/>
    <property type="match status" value="1"/>
</dbReference>
<keyword evidence="1 4" id="KW-0145">Chemotaxis</keyword>
<dbReference type="Pfam" id="PF01339">
    <property type="entry name" value="CheB_methylest"/>
    <property type="match status" value="1"/>
</dbReference>
<dbReference type="GO" id="GO:0000156">
    <property type="term" value="F:phosphorelay response regulator activity"/>
    <property type="evidence" value="ECO:0007669"/>
    <property type="project" value="InterPro"/>
</dbReference>
<comment type="catalytic activity">
    <reaction evidence="3 4">
        <text>[protein]-L-glutamate 5-O-methyl ester + H2O = L-glutamyl-[protein] + methanol + H(+)</text>
        <dbReference type="Rhea" id="RHEA:23236"/>
        <dbReference type="Rhea" id="RHEA-COMP:10208"/>
        <dbReference type="Rhea" id="RHEA-COMP:10311"/>
        <dbReference type="ChEBI" id="CHEBI:15377"/>
        <dbReference type="ChEBI" id="CHEBI:15378"/>
        <dbReference type="ChEBI" id="CHEBI:17790"/>
        <dbReference type="ChEBI" id="CHEBI:29973"/>
        <dbReference type="ChEBI" id="CHEBI:82795"/>
        <dbReference type="EC" id="3.1.1.61"/>
    </reaction>
</comment>
<evidence type="ECO:0000256" key="3">
    <source>
        <dbReference type="ARBA" id="ARBA00048267"/>
    </source>
</evidence>
<sequence>MAVRVLVVDDSFFFRNRIKQILANHPDITVVDTAKDGVEAVEKAKQLKPDVITMDVEMPKMDGITALKQIMHECPCQVIMLSSLTRRSASVTLEALAQGAADYMEKDARAWVSGSGSEESAHIESILAEKILVLGRQKQRPASFISARTQEHAVSATAIPRASRVDKQAHGVHWPECDIVTIGSSTGGPAALQFILTQIPADFPVPILLTQHMPKAFTSVFAKRLDDLSLISIKEAENGDQLKPGHAYLAPGGQQMILDPANSGKLIIRASDERMTYKPSVDLTFASVAKGYGNRALALVMTGMGADGCDGARILKNAGATVWAQDKESCTIFGMPKAIIQADLADAVLNLDSIRQLFNHWGHR</sequence>
<dbReference type="GO" id="GO:0008984">
    <property type="term" value="F:protein-glutamate methylesterase activity"/>
    <property type="evidence" value="ECO:0007669"/>
    <property type="project" value="UniProtKB-UniRule"/>
</dbReference>
<proteinExistence type="inferred from homology"/>
<dbReference type="PIRSF" id="PIRSF000876">
    <property type="entry name" value="RR_chemtxs_CheB"/>
    <property type="match status" value="1"/>
</dbReference>
<dbReference type="AlphaFoldDB" id="A0A430KTI5"/>
<feature type="domain" description="CheB-type methylesterase" evidence="8">
    <location>
        <begin position="173"/>
        <end position="354"/>
    </location>
</feature>
<dbReference type="GO" id="GO:0005737">
    <property type="term" value="C:cytoplasm"/>
    <property type="evidence" value="ECO:0007669"/>
    <property type="project" value="UniProtKB-SubCell"/>
</dbReference>
<dbReference type="InterPro" id="IPR001789">
    <property type="entry name" value="Sig_transdc_resp-reg_receiver"/>
</dbReference>
<feature type="active site" evidence="4 5">
    <location>
        <position position="307"/>
    </location>
</feature>